<evidence type="ECO:0000256" key="2">
    <source>
        <dbReference type="ARBA" id="ARBA00023315"/>
    </source>
</evidence>
<dbReference type="Proteomes" id="UP000181936">
    <property type="component" value="Chromosome"/>
</dbReference>
<name>A0A1L3MUE2_9BACI</name>
<dbReference type="PANTHER" id="PTHR10434:SF11">
    <property type="entry name" value="1-ACYL-SN-GLYCEROL-3-PHOSPHATE ACYLTRANSFERASE"/>
    <property type="match status" value="1"/>
</dbReference>
<proteinExistence type="predicted"/>
<gene>
    <name evidence="4" type="ORF">A9C19_15120</name>
</gene>
<evidence type="ECO:0000313" key="5">
    <source>
        <dbReference type="Proteomes" id="UP000181936"/>
    </source>
</evidence>
<dbReference type="PANTHER" id="PTHR10434">
    <property type="entry name" value="1-ACYL-SN-GLYCEROL-3-PHOSPHATE ACYLTRANSFERASE"/>
    <property type="match status" value="1"/>
</dbReference>
<dbReference type="GO" id="GO:0005886">
    <property type="term" value="C:plasma membrane"/>
    <property type="evidence" value="ECO:0007669"/>
    <property type="project" value="TreeGrafter"/>
</dbReference>
<evidence type="ECO:0000259" key="3">
    <source>
        <dbReference type="SMART" id="SM00563"/>
    </source>
</evidence>
<protein>
    <submittedName>
        <fullName evidence="4">Acyl-phosphate glycerol 3-phosphate acyltransferase</fullName>
    </submittedName>
</protein>
<accession>A0A1L3MUE2</accession>
<reference evidence="4 5" key="1">
    <citation type="journal article" date="2016" name="Sci. Rep.">
        <title>Complete genome sequence and transcriptomic analysis of a novel marine strain Bacillus weihaiensis reveals the mechanism of brown algae degradation.</title>
        <authorList>
            <person name="Zhu Y."/>
            <person name="Chen P."/>
            <person name="Bao Y."/>
            <person name="Men Y."/>
            <person name="Zeng Y."/>
            <person name="Yang J."/>
            <person name="Sun J."/>
            <person name="Sun Y."/>
        </authorList>
    </citation>
    <scope>NUCLEOTIDE SEQUENCE [LARGE SCALE GENOMIC DNA]</scope>
    <source>
        <strain evidence="4 5">Alg07</strain>
    </source>
</reference>
<evidence type="ECO:0000313" key="4">
    <source>
        <dbReference type="EMBL" id="APH05958.1"/>
    </source>
</evidence>
<dbReference type="SUPFAM" id="SSF69593">
    <property type="entry name" value="Glycerol-3-phosphate (1)-acyltransferase"/>
    <property type="match status" value="1"/>
</dbReference>
<dbReference type="OrthoDB" id="152799at2"/>
<feature type="domain" description="Phospholipid/glycerol acyltransferase" evidence="3">
    <location>
        <begin position="43"/>
        <end position="160"/>
    </location>
</feature>
<dbReference type="EMBL" id="CP016020">
    <property type="protein sequence ID" value="APH05958.1"/>
    <property type="molecule type" value="Genomic_DNA"/>
</dbReference>
<dbReference type="SMART" id="SM00563">
    <property type="entry name" value="PlsC"/>
    <property type="match status" value="1"/>
</dbReference>
<dbReference type="GO" id="GO:0006654">
    <property type="term" value="P:phosphatidic acid biosynthetic process"/>
    <property type="evidence" value="ECO:0007669"/>
    <property type="project" value="TreeGrafter"/>
</dbReference>
<dbReference type="KEGG" id="bwh:A9C19_15120"/>
<dbReference type="InterPro" id="IPR002123">
    <property type="entry name" value="Plipid/glycerol_acylTrfase"/>
</dbReference>
<sequence>MMEATKRAWFEALFDLYNHRLLKKHFHTIYLSSSSAIPLPSQAVFCINHSSWWDALVLFHLNRHVLHKDLYVMMHEKGITEYPFFRKLGAFSVNRAKPRDIIRSLSYSGKLLQEGKTVGLFPQGDEFHLEKRPLQFLPGSISLIEKYKQIPLLPICFYYSFGHVKNPEVYIHIGEPIYYDQLQGNKRKDKNTALERMYTLQLDKLRELVINEKVDSFHPIL</sequence>
<dbReference type="CDD" id="cd06551">
    <property type="entry name" value="LPLAT"/>
    <property type="match status" value="1"/>
</dbReference>
<organism evidence="4 5">
    <name type="scientific">Bacillus weihaiensis</name>
    <dbReference type="NCBI Taxonomy" id="1547283"/>
    <lineage>
        <taxon>Bacteria</taxon>
        <taxon>Bacillati</taxon>
        <taxon>Bacillota</taxon>
        <taxon>Bacilli</taxon>
        <taxon>Bacillales</taxon>
        <taxon>Bacillaceae</taxon>
        <taxon>Bacillus</taxon>
    </lineage>
</organism>
<evidence type="ECO:0000256" key="1">
    <source>
        <dbReference type="ARBA" id="ARBA00022679"/>
    </source>
</evidence>
<dbReference type="STRING" id="1547283.A9C19_15120"/>
<keyword evidence="1 4" id="KW-0808">Transferase</keyword>
<dbReference type="Pfam" id="PF01553">
    <property type="entry name" value="Acyltransferase"/>
    <property type="match status" value="1"/>
</dbReference>
<dbReference type="GO" id="GO:0003841">
    <property type="term" value="F:1-acylglycerol-3-phosphate O-acyltransferase activity"/>
    <property type="evidence" value="ECO:0007669"/>
    <property type="project" value="TreeGrafter"/>
</dbReference>
<keyword evidence="5" id="KW-1185">Reference proteome</keyword>
<keyword evidence="2 4" id="KW-0012">Acyltransferase</keyword>
<dbReference type="AlphaFoldDB" id="A0A1L3MUE2"/>